<sequence>MGRLRTFDHDEVVRSARDLFWSRGYAEAGIGELEEATSLKRSSLYHAFGSKRGLFEAVVVDYLAHVARPRLAGLRESNPAPEALERYLAALRAEVLSPASASRSGCLLLNAACTPLASDDDGVRAIIADYTEEIRVAVRAGVAAGRPDLDAASQRTLAVTCSSLVLAALAQARTDEAGAAESLDAATSVLATWQPRAAQASVTAVP</sequence>
<evidence type="ECO:0000256" key="2">
    <source>
        <dbReference type="ARBA" id="ARBA00023125"/>
    </source>
</evidence>
<proteinExistence type="predicted"/>
<feature type="DNA-binding region" description="H-T-H motif" evidence="4">
    <location>
        <begin position="29"/>
        <end position="48"/>
    </location>
</feature>
<dbReference type="PRINTS" id="PR00455">
    <property type="entry name" value="HTHTETR"/>
</dbReference>
<feature type="domain" description="HTH tetR-type" evidence="5">
    <location>
        <begin position="6"/>
        <end position="66"/>
    </location>
</feature>
<dbReference type="SUPFAM" id="SSF48498">
    <property type="entry name" value="Tetracyclin repressor-like, C-terminal domain"/>
    <property type="match status" value="1"/>
</dbReference>
<evidence type="ECO:0000256" key="1">
    <source>
        <dbReference type="ARBA" id="ARBA00023015"/>
    </source>
</evidence>
<reference evidence="6 7" key="1">
    <citation type="submission" date="2019-08" db="EMBL/GenBank/DDBJ databases">
        <authorList>
            <person name="Dong K."/>
        </authorList>
    </citation>
    <scope>NUCLEOTIDE SEQUENCE [LARGE SCALE GENOMIC DNA]</scope>
    <source>
        <strain evidence="6 7">JCM14558</strain>
    </source>
</reference>
<dbReference type="GO" id="GO:0003677">
    <property type="term" value="F:DNA binding"/>
    <property type="evidence" value="ECO:0007669"/>
    <property type="project" value="UniProtKB-UniRule"/>
</dbReference>
<dbReference type="AlphaFoldDB" id="A0A5C8HY33"/>
<keyword evidence="7" id="KW-1185">Reference proteome</keyword>
<dbReference type="OrthoDB" id="9805134at2"/>
<gene>
    <name evidence="6" type="ORF">FVP77_13650</name>
</gene>
<protein>
    <submittedName>
        <fullName evidence="6">TetR/AcrR family transcriptional regulator</fullName>
    </submittedName>
</protein>
<evidence type="ECO:0000313" key="6">
    <source>
        <dbReference type="EMBL" id="TXK09921.1"/>
    </source>
</evidence>
<dbReference type="RefSeq" id="WP_147895121.1">
    <property type="nucleotide sequence ID" value="NZ_BAAANR010000001.1"/>
</dbReference>
<dbReference type="InterPro" id="IPR036271">
    <property type="entry name" value="Tet_transcr_reg_TetR-rel_C_sf"/>
</dbReference>
<dbReference type="Proteomes" id="UP000321034">
    <property type="component" value="Unassembled WGS sequence"/>
</dbReference>
<dbReference type="PANTHER" id="PTHR47506:SF1">
    <property type="entry name" value="HTH-TYPE TRANSCRIPTIONAL REGULATOR YJDC"/>
    <property type="match status" value="1"/>
</dbReference>
<dbReference type="Gene3D" id="1.10.357.10">
    <property type="entry name" value="Tetracycline Repressor, domain 2"/>
    <property type="match status" value="1"/>
</dbReference>
<dbReference type="EMBL" id="VRSV01000002">
    <property type="protein sequence ID" value="TXK09921.1"/>
    <property type="molecule type" value="Genomic_DNA"/>
</dbReference>
<keyword evidence="3" id="KW-0804">Transcription</keyword>
<dbReference type="PROSITE" id="PS50977">
    <property type="entry name" value="HTH_TETR_2"/>
    <property type="match status" value="1"/>
</dbReference>
<name>A0A5C8HY33_9MICO</name>
<evidence type="ECO:0000256" key="4">
    <source>
        <dbReference type="PROSITE-ProRule" id="PRU00335"/>
    </source>
</evidence>
<dbReference type="Pfam" id="PF00440">
    <property type="entry name" value="TetR_N"/>
    <property type="match status" value="1"/>
</dbReference>
<keyword evidence="1" id="KW-0805">Transcription regulation</keyword>
<dbReference type="InterPro" id="IPR009057">
    <property type="entry name" value="Homeodomain-like_sf"/>
</dbReference>
<dbReference type="SUPFAM" id="SSF46689">
    <property type="entry name" value="Homeodomain-like"/>
    <property type="match status" value="1"/>
</dbReference>
<keyword evidence="2 4" id="KW-0238">DNA-binding</keyword>
<dbReference type="PANTHER" id="PTHR47506">
    <property type="entry name" value="TRANSCRIPTIONAL REGULATORY PROTEIN"/>
    <property type="match status" value="1"/>
</dbReference>
<evidence type="ECO:0000313" key="7">
    <source>
        <dbReference type="Proteomes" id="UP000321034"/>
    </source>
</evidence>
<accession>A0A5C8HY33</accession>
<evidence type="ECO:0000256" key="3">
    <source>
        <dbReference type="ARBA" id="ARBA00023163"/>
    </source>
</evidence>
<organism evidence="6 7">
    <name type="scientific">Microbacterium hatanonis</name>
    <dbReference type="NCBI Taxonomy" id="404366"/>
    <lineage>
        <taxon>Bacteria</taxon>
        <taxon>Bacillati</taxon>
        <taxon>Actinomycetota</taxon>
        <taxon>Actinomycetes</taxon>
        <taxon>Micrococcales</taxon>
        <taxon>Microbacteriaceae</taxon>
        <taxon>Microbacterium</taxon>
    </lineage>
</organism>
<evidence type="ECO:0000259" key="5">
    <source>
        <dbReference type="PROSITE" id="PS50977"/>
    </source>
</evidence>
<comment type="caution">
    <text evidence="6">The sequence shown here is derived from an EMBL/GenBank/DDBJ whole genome shotgun (WGS) entry which is preliminary data.</text>
</comment>
<dbReference type="InterPro" id="IPR001647">
    <property type="entry name" value="HTH_TetR"/>
</dbReference>